<dbReference type="InterPro" id="IPR051945">
    <property type="entry name" value="RRM_MRD1_RNA_proc_ribogen"/>
</dbReference>
<dbReference type="SUPFAM" id="SSF54928">
    <property type="entry name" value="RNA-binding domain, RBD"/>
    <property type="match status" value="4"/>
</dbReference>
<keyword evidence="4" id="KW-0539">Nucleus</keyword>
<dbReference type="PANTHER" id="PTHR48039">
    <property type="entry name" value="RNA-BINDING MOTIF PROTEIN 14B"/>
    <property type="match status" value="1"/>
</dbReference>
<dbReference type="EnsemblPlants" id="OPUNC03G36440.1">
    <property type="protein sequence ID" value="OPUNC03G36440.1"/>
    <property type="gene ID" value="OPUNC03G36440"/>
</dbReference>
<dbReference type="PANTHER" id="PTHR48039:SF5">
    <property type="entry name" value="RNA-BINDING PROTEIN 28"/>
    <property type="match status" value="1"/>
</dbReference>
<dbReference type="InterPro" id="IPR035979">
    <property type="entry name" value="RBD_domain_sf"/>
</dbReference>
<dbReference type="PROSITE" id="PS50102">
    <property type="entry name" value="RRM"/>
    <property type="match status" value="3"/>
</dbReference>
<evidence type="ECO:0000256" key="1">
    <source>
        <dbReference type="ARBA" id="ARBA00004123"/>
    </source>
</evidence>
<feature type="compositionally biased region" description="Polar residues" evidence="7">
    <location>
        <begin position="825"/>
        <end position="834"/>
    </location>
</feature>
<dbReference type="CDD" id="cd12416">
    <property type="entry name" value="RRM4_RBM28_like"/>
    <property type="match status" value="1"/>
</dbReference>
<dbReference type="InterPro" id="IPR000504">
    <property type="entry name" value="RRM_dom"/>
</dbReference>
<dbReference type="GO" id="GO:0003729">
    <property type="term" value="F:mRNA binding"/>
    <property type="evidence" value="ECO:0007669"/>
    <property type="project" value="TreeGrafter"/>
</dbReference>
<feature type="region of interest" description="Disordered" evidence="7">
    <location>
        <begin position="810"/>
        <end position="976"/>
    </location>
</feature>
<dbReference type="CDD" id="cd12413">
    <property type="entry name" value="RRM1_RBM28_like"/>
    <property type="match status" value="1"/>
</dbReference>
<keyword evidence="10" id="KW-1185">Reference proteome</keyword>
<name>A0A0E0KKW8_ORYPU</name>
<keyword evidence="6" id="KW-0175">Coiled coil</keyword>
<dbReference type="OMA" id="DTSTAKH"/>
<feature type="compositionally biased region" description="Basic and acidic residues" evidence="7">
    <location>
        <begin position="932"/>
        <end position="949"/>
    </location>
</feature>
<evidence type="ECO:0000256" key="6">
    <source>
        <dbReference type="SAM" id="Coils"/>
    </source>
</evidence>
<dbReference type="SMART" id="SM00360">
    <property type="entry name" value="RRM"/>
    <property type="match status" value="4"/>
</dbReference>
<dbReference type="FunFam" id="3.30.70.330:FF:000772">
    <property type="entry name" value="Putative RNA binding ribonucleoprotein"/>
    <property type="match status" value="1"/>
</dbReference>
<evidence type="ECO:0000256" key="7">
    <source>
        <dbReference type="SAM" id="MobiDB-lite"/>
    </source>
</evidence>
<protein>
    <recommendedName>
        <fullName evidence="8">RRM domain-containing protein</fullName>
    </recommendedName>
</protein>
<feature type="region of interest" description="Disordered" evidence="7">
    <location>
        <begin position="118"/>
        <end position="153"/>
    </location>
</feature>
<feature type="compositionally biased region" description="Gly residues" evidence="7">
    <location>
        <begin position="8"/>
        <end position="27"/>
    </location>
</feature>
<feature type="compositionally biased region" description="Acidic residues" evidence="7">
    <location>
        <begin position="449"/>
        <end position="464"/>
    </location>
</feature>
<dbReference type="Gene3D" id="3.30.70.330">
    <property type="match status" value="4"/>
</dbReference>
<feature type="domain" description="RRM" evidence="8">
    <location>
        <begin position="283"/>
        <end position="368"/>
    </location>
</feature>
<dbReference type="eggNOG" id="KOG0127">
    <property type="taxonomic scope" value="Eukaryota"/>
</dbReference>
<evidence type="ECO:0000256" key="2">
    <source>
        <dbReference type="ARBA" id="ARBA00022737"/>
    </source>
</evidence>
<evidence type="ECO:0000313" key="9">
    <source>
        <dbReference type="EnsemblPlants" id="OPUNC03G36440.1"/>
    </source>
</evidence>
<organism evidence="9">
    <name type="scientific">Oryza punctata</name>
    <name type="common">Red rice</name>
    <dbReference type="NCBI Taxonomy" id="4537"/>
    <lineage>
        <taxon>Eukaryota</taxon>
        <taxon>Viridiplantae</taxon>
        <taxon>Streptophyta</taxon>
        <taxon>Embryophyta</taxon>
        <taxon>Tracheophyta</taxon>
        <taxon>Spermatophyta</taxon>
        <taxon>Magnoliopsida</taxon>
        <taxon>Liliopsida</taxon>
        <taxon>Poales</taxon>
        <taxon>Poaceae</taxon>
        <taxon>BOP clade</taxon>
        <taxon>Oryzoideae</taxon>
        <taxon>Oryzeae</taxon>
        <taxon>Oryzinae</taxon>
        <taxon>Oryza</taxon>
    </lineage>
</organism>
<evidence type="ECO:0000256" key="3">
    <source>
        <dbReference type="ARBA" id="ARBA00022884"/>
    </source>
</evidence>
<dbReference type="Proteomes" id="UP000026962">
    <property type="component" value="Chromosome 3"/>
</dbReference>
<dbReference type="FunFam" id="3.30.70.330:FF:000481">
    <property type="entry name" value="RNA-binding (RRM/RBD/RNP motifs) family protein"/>
    <property type="match status" value="1"/>
</dbReference>
<evidence type="ECO:0000259" key="8">
    <source>
        <dbReference type="PROSITE" id="PS50102"/>
    </source>
</evidence>
<feature type="compositionally biased region" description="Acidic residues" evidence="7">
    <location>
        <begin position="394"/>
        <end position="413"/>
    </location>
</feature>
<feature type="compositionally biased region" description="Polar residues" evidence="7">
    <location>
        <begin position="909"/>
        <end position="923"/>
    </location>
</feature>
<accession>A0A0E0KKW8</accession>
<feature type="compositionally biased region" description="Basic and acidic residues" evidence="7">
    <location>
        <begin position="483"/>
        <end position="493"/>
    </location>
</feature>
<feature type="compositionally biased region" description="Basic and acidic residues" evidence="7">
    <location>
        <begin position="118"/>
        <end position="147"/>
    </location>
</feature>
<keyword evidence="3 5" id="KW-0694">RNA-binding</keyword>
<dbReference type="AlphaFoldDB" id="A0A0E0KKW8"/>
<dbReference type="HOGENOM" id="CLU_011608_1_0_1"/>
<feature type="region of interest" description="Disordered" evidence="7">
    <location>
        <begin position="440"/>
        <end position="500"/>
    </location>
</feature>
<reference evidence="9" key="2">
    <citation type="submission" date="2018-05" db="EMBL/GenBank/DDBJ databases">
        <title>OpunRS2 (Oryza punctata Reference Sequence Version 2).</title>
        <authorList>
            <person name="Zhang J."/>
            <person name="Kudrna D."/>
            <person name="Lee S."/>
            <person name="Talag J."/>
            <person name="Welchert J."/>
            <person name="Wing R.A."/>
        </authorList>
    </citation>
    <scope>NUCLEOTIDE SEQUENCE [LARGE SCALE GENOMIC DNA]</scope>
</reference>
<comment type="subcellular location">
    <subcellularLocation>
        <location evidence="1">Nucleus</location>
    </subcellularLocation>
</comment>
<evidence type="ECO:0000313" key="10">
    <source>
        <dbReference type="Proteomes" id="UP000026962"/>
    </source>
</evidence>
<feature type="region of interest" description="Disordered" evidence="7">
    <location>
        <begin position="383"/>
        <end position="424"/>
    </location>
</feature>
<dbReference type="Gramene" id="OPUNC03G36440.1">
    <property type="protein sequence ID" value="OPUNC03G36440.1"/>
    <property type="gene ID" value="OPUNC03G36440"/>
</dbReference>
<dbReference type="Pfam" id="PF00076">
    <property type="entry name" value="RRM_1"/>
    <property type="match status" value="3"/>
</dbReference>
<dbReference type="STRING" id="4537.A0A0E0KKW8"/>
<evidence type="ECO:0000256" key="4">
    <source>
        <dbReference type="ARBA" id="ARBA00023242"/>
    </source>
</evidence>
<dbReference type="FunFam" id="3.30.70.330:FF:000182">
    <property type="entry name" value="RNA-binding motif protein 28"/>
    <property type="match status" value="1"/>
</dbReference>
<feature type="region of interest" description="Disordered" evidence="7">
    <location>
        <begin position="1"/>
        <end position="29"/>
    </location>
</feature>
<proteinExistence type="predicted"/>
<feature type="domain" description="RRM" evidence="8">
    <location>
        <begin position="30"/>
        <end position="108"/>
    </location>
</feature>
<evidence type="ECO:0000256" key="5">
    <source>
        <dbReference type="PROSITE-ProRule" id="PRU00176"/>
    </source>
</evidence>
<feature type="compositionally biased region" description="Basic and acidic residues" evidence="7">
    <location>
        <begin position="810"/>
        <end position="823"/>
    </location>
</feature>
<dbReference type="InterPro" id="IPR012677">
    <property type="entry name" value="Nucleotide-bd_a/b_plait_sf"/>
</dbReference>
<feature type="domain" description="RRM" evidence="8">
    <location>
        <begin position="512"/>
        <end position="595"/>
    </location>
</feature>
<reference evidence="9" key="1">
    <citation type="submission" date="2015-04" db="UniProtKB">
        <authorList>
            <consortium name="EnsemblPlants"/>
        </authorList>
    </citation>
    <scope>IDENTIFICATION</scope>
</reference>
<feature type="coiled-coil region" evidence="6">
    <location>
        <begin position="590"/>
        <end position="621"/>
    </location>
</feature>
<keyword evidence="2" id="KW-0677">Repeat</keyword>
<dbReference type="GO" id="GO:0005634">
    <property type="term" value="C:nucleus"/>
    <property type="evidence" value="ECO:0007669"/>
    <property type="project" value="UniProtKB-SubCell"/>
</dbReference>
<sequence>MGKRKQRGGGGGGGAATEGDAATGGGQSPSTVFVSNLPYTFKSADLEAVFSEVGPVRRCFMVAPKGSETSRGFGFVQFATVQDAERSIQKKDGFSVAGRKIRVKLATHRAPLKERLQKKENAMQAKDADVTNETKDADATNEAKDADATNETDTEPLQLWKKDITVSKEVSIFNTDKMKISEKQRIAKTVIFGGLRDFAMASEVFRLAGEIGTVVSVNYPLPKEEMELRGLERDGCTTDAAAVLFASVASAWDSVVHLHRKEVKGAVVWARQLGGEGSKIRKWRVIVRNLPFKITVKEIMDMFSLAGFVWDVSIPQKSDDGTSKGFAFVSFTRKQDAENVWSVPCSAIKIVNGKVVAKRIVAVDWALPKKVYTVAAAKSSAKDDELANVSDKGSDEESEDNLVGEDDSYELDQEASNRPADDDFKTEIDISRKVLEILIESSEKAEPSGNEDSDVDTDTETEQDTSEKKQKQTHLPASVPAADKLDNSKRVAEEENTLPASKFKKQDAGLDRTIFISNLPFDLSNEEVTERFSAFGKVESFFPVLHKLTKRPRGTGFLKFSTAEAADAAVSAANAAPGLGIFIKSRALKIMKALDKESAHKKELEKSKNEVEDRRNLYLTKEGEILAGTPAAEGVSDADMNKRSWLARRKAEMLQSPKFHVSRTRLIIYNLPKTMTINDVKKLCREAVISRAHKQNPIIRKVSWVFFIQPLFYSISSAPFLVLMRVHLEQVNILKNEKKSNSTAQKHSRGVAFVDFQEHEHALVALRVLNNNPETFGAERRPIVEFALEDVEKVRLQKIWKERRDKLREAAQDKARPLGDHSATDGPQANNTRAFNKGHKRKTHDRSSKLSNSGKGPAEDLSAAGAGGSGIMESMVEDKREAQRLAKRARKSNKASDGDRQDATPPTADGNQTLSSKHNQAGTPTKRKNRKDSHSEQRRGKAPKTKKEPAGGGVDKSLVEQYRSKFLQHGLNKSKG</sequence>